<feature type="region of interest" description="Disordered" evidence="1">
    <location>
        <begin position="132"/>
        <end position="154"/>
    </location>
</feature>
<evidence type="ECO:0000259" key="2">
    <source>
        <dbReference type="Pfam" id="PF10130"/>
    </source>
</evidence>
<proteinExistence type="predicted"/>
<reference evidence="3" key="1">
    <citation type="submission" date="2020-09" db="EMBL/GenBank/DDBJ databases">
        <authorList>
            <person name="Kim M.K."/>
        </authorList>
    </citation>
    <scope>NUCLEOTIDE SEQUENCE</scope>
    <source>
        <strain evidence="3">BT704</strain>
    </source>
</reference>
<keyword evidence="3" id="KW-0238">DNA-binding</keyword>
<sequence length="154" mass="17931">MLFSFLISGRDTHLKFLADNRIFTTDFVFEELQLHQEVISQRTKLLPDKFQQFVLTVFERVTVVPNLLTSTQSYYQAFMLCRDIDPKDTDYVALSIQLDIPLLTRDKPLADGLRTKSFKNIITLEELFRQLDEPDSTNQPNEHYPSPRTSPSTD</sequence>
<feature type="domain" description="PIN" evidence="2">
    <location>
        <begin position="2"/>
        <end position="121"/>
    </location>
</feature>
<evidence type="ECO:0000313" key="3">
    <source>
        <dbReference type="EMBL" id="MBD2756410.1"/>
    </source>
</evidence>
<dbReference type="InterPro" id="IPR029060">
    <property type="entry name" value="PIN-like_dom_sf"/>
</dbReference>
<comment type="caution">
    <text evidence="3">The sequence shown here is derived from an EMBL/GenBank/DDBJ whole genome shotgun (WGS) entry which is preliminary data.</text>
</comment>
<protein>
    <submittedName>
        <fullName evidence="3">DNA-binding protein</fullName>
    </submittedName>
</protein>
<feature type="compositionally biased region" description="Polar residues" evidence="1">
    <location>
        <begin position="136"/>
        <end position="154"/>
    </location>
</feature>
<keyword evidence="4" id="KW-1185">Reference proteome</keyword>
<dbReference type="SUPFAM" id="SSF88723">
    <property type="entry name" value="PIN domain-like"/>
    <property type="match status" value="1"/>
</dbReference>
<dbReference type="EMBL" id="JACXAA010000012">
    <property type="protein sequence ID" value="MBD2756410.1"/>
    <property type="molecule type" value="Genomic_DNA"/>
</dbReference>
<accession>A0A927B665</accession>
<dbReference type="InterPro" id="IPR002716">
    <property type="entry name" value="PIN_dom"/>
</dbReference>
<gene>
    <name evidence="3" type="ORF">IC230_26185</name>
</gene>
<name>A0A927B665_9BACT</name>
<dbReference type="Pfam" id="PF10130">
    <property type="entry name" value="PIN_2"/>
    <property type="match status" value="1"/>
</dbReference>
<evidence type="ECO:0000256" key="1">
    <source>
        <dbReference type="SAM" id="MobiDB-lite"/>
    </source>
</evidence>
<dbReference type="RefSeq" id="WP_191042139.1">
    <property type="nucleotide sequence ID" value="NZ_JACXAA010000012.1"/>
</dbReference>
<evidence type="ECO:0000313" key="4">
    <source>
        <dbReference type="Proteomes" id="UP000653797"/>
    </source>
</evidence>
<dbReference type="Proteomes" id="UP000653797">
    <property type="component" value="Unassembled WGS sequence"/>
</dbReference>
<organism evidence="3 4">
    <name type="scientific">Spirosoma validum</name>
    <dbReference type="NCBI Taxonomy" id="2771355"/>
    <lineage>
        <taxon>Bacteria</taxon>
        <taxon>Pseudomonadati</taxon>
        <taxon>Bacteroidota</taxon>
        <taxon>Cytophagia</taxon>
        <taxon>Cytophagales</taxon>
        <taxon>Cytophagaceae</taxon>
        <taxon>Spirosoma</taxon>
    </lineage>
</organism>
<dbReference type="AlphaFoldDB" id="A0A927B665"/>
<dbReference type="GO" id="GO:0003677">
    <property type="term" value="F:DNA binding"/>
    <property type="evidence" value="ECO:0007669"/>
    <property type="project" value="UniProtKB-KW"/>
</dbReference>